<name>A0AAE3K9L5_9EURY</name>
<evidence type="ECO:0000313" key="2">
    <source>
        <dbReference type="Proteomes" id="UP001203207"/>
    </source>
</evidence>
<dbReference type="EMBL" id="JAKRVX010000008">
    <property type="protein sequence ID" value="MCL9818201.1"/>
    <property type="molecule type" value="Genomic_DNA"/>
</dbReference>
<comment type="caution">
    <text evidence="1">The sequence shown here is derived from an EMBL/GenBank/DDBJ whole genome shotgun (WGS) entry which is preliminary data.</text>
</comment>
<gene>
    <name evidence="1" type="ORF">AArcSt2_14760</name>
</gene>
<dbReference type="InterPro" id="IPR055927">
    <property type="entry name" value="DUF7504"/>
</dbReference>
<keyword evidence="2" id="KW-1185">Reference proteome</keyword>
<dbReference type="RefSeq" id="WP_250585700.1">
    <property type="nucleotide sequence ID" value="NZ_JAKRVX010000008.1"/>
</dbReference>
<evidence type="ECO:0000313" key="1">
    <source>
        <dbReference type="EMBL" id="MCL9818201.1"/>
    </source>
</evidence>
<dbReference type="Pfam" id="PF24336">
    <property type="entry name" value="DUF7504"/>
    <property type="match status" value="1"/>
</dbReference>
<proteinExistence type="predicted"/>
<dbReference type="AlphaFoldDB" id="A0AAE3K9L5"/>
<organism evidence="1 2">
    <name type="scientific">Natronocalculus amylovorans</name>
    <dbReference type="NCBI Taxonomy" id="2917812"/>
    <lineage>
        <taxon>Archaea</taxon>
        <taxon>Methanobacteriati</taxon>
        <taxon>Methanobacteriota</taxon>
        <taxon>Stenosarchaea group</taxon>
        <taxon>Halobacteria</taxon>
        <taxon>Halobacteriales</taxon>
        <taxon>Haloferacaceae</taxon>
        <taxon>Natronocalculus</taxon>
    </lineage>
</organism>
<accession>A0AAE3K9L5</accession>
<reference evidence="1" key="1">
    <citation type="journal article" date="2022" name="Syst. Appl. Microbiol.">
        <title>Natronocalculus amylovorans gen. nov., sp. nov., and Natranaeroarchaeum aerophilus sp. nov., dominant culturable amylolytic natronoarchaea from hypersaline soda lakes in southwestern Siberia.</title>
        <authorList>
            <person name="Sorokin D.Y."/>
            <person name="Elcheninov A.G."/>
            <person name="Khizhniak T.V."/>
            <person name="Koenen M."/>
            <person name="Bale N.J."/>
            <person name="Damste J.S.S."/>
            <person name="Kublanov I.V."/>
        </authorList>
    </citation>
    <scope>NUCLEOTIDE SEQUENCE</scope>
    <source>
        <strain evidence="1">AArc-St2</strain>
    </source>
</reference>
<reference evidence="1" key="2">
    <citation type="submission" date="2022-02" db="EMBL/GenBank/DDBJ databases">
        <authorList>
            <person name="Elcheninov A.G."/>
            <person name="Sorokin D.Y."/>
            <person name="Kublanov I.V."/>
        </authorList>
    </citation>
    <scope>NUCLEOTIDE SEQUENCE</scope>
    <source>
        <strain evidence="1">AArc-St2</strain>
    </source>
</reference>
<protein>
    <submittedName>
        <fullName evidence="1">Uncharacterized protein</fullName>
    </submittedName>
</protein>
<sequence>MSTTGRITYDYLQYANSVGPDTNVELYDQFINSLIEAETYVGEAFSVFVELDPIQLLPEFMTDIGVNSTDIIAIIAPSTQLFDDLFFAWYQEMTDYGAIISTKYPYRDIRNRLESVDPVTIDCTPNSSEATTREESGDGVIDVTCGDLTNMGVAVERALERVDDDETESILGLSTVPQLLAHHSRNNIEQFLHEVTGRCRNREVGGLIHTVDCEDLTTNQNVGVEHVDYSVELRVQNQIVLGRVFGKRDIKTQWKKIGLVSDSARAERAPSQHLAQRATLANGLVDL</sequence>
<dbReference type="Proteomes" id="UP001203207">
    <property type="component" value="Unassembled WGS sequence"/>
</dbReference>